<keyword evidence="2" id="KW-0519">Myristate</keyword>
<feature type="binding site" evidence="10">
    <location>
        <begin position="43"/>
        <end position="48"/>
    </location>
    <ligand>
        <name>GTP</name>
        <dbReference type="ChEBI" id="CHEBI:37565"/>
    </ligand>
</feature>
<dbReference type="FunFam" id="3.40.50.300:FF:000692">
    <property type="entry name" value="Guanine nucleotide-binding protein subunit alpha"/>
    <property type="match status" value="1"/>
</dbReference>
<dbReference type="FunCoup" id="A0A0C3G215">
    <property type="interactions" value="123"/>
</dbReference>
<dbReference type="GO" id="GO:0010255">
    <property type="term" value="P:glucose mediated signaling pathway"/>
    <property type="evidence" value="ECO:0007669"/>
    <property type="project" value="UniProtKB-ARBA"/>
</dbReference>
<dbReference type="GO" id="GO:0007189">
    <property type="term" value="P:adenylate cyclase-activating G protein-coupled receptor signaling pathway"/>
    <property type="evidence" value="ECO:0007669"/>
    <property type="project" value="TreeGrafter"/>
</dbReference>
<sequence length="388" mass="43656">MGNCTSTSDRQAKAHSDAIDKEIENDSKKFRKECKILLLGSGESGKSTIVKQMKIIHQNGFSREELLTYRMTVYRNLVDSAQAIVLAMRKIGIDCETPSNRTNCDRIIDYRITTDPSSLNKRSPSSTVPGSATVVNGVDVSGIGNGGGTAEGFVFDPEIASLIHQLWQDPVIPNVMDHSSEFYLMDSASYFFNEALRIGEQGYVPTETDVLRARQKSTGITETRFNMGQLSIHMFDVGGQRSERKKWIHCFESVTSIIFCTALSEYDQVLLEESKTNRMAESLVLFESVINSRWFLRTSIILFLNKIDVFKSKLPKVPLEKYFPEYTAGPDINKAAKYILWRFMQANRARLSVYPHLTQATDTTNIRLVFAAVKETILQNALKDSGIL</sequence>
<evidence type="ECO:0000256" key="6">
    <source>
        <dbReference type="ARBA" id="ARBA00023134"/>
    </source>
</evidence>
<reference evidence="13" key="2">
    <citation type="submission" date="2015-01" db="EMBL/GenBank/DDBJ databases">
        <title>Evolutionary Origins and Diversification of the Mycorrhizal Mutualists.</title>
        <authorList>
            <consortium name="DOE Joint Genome Institute"/>
            <consortium name="Mycorrhizal Genomics Consortium"/>
            <person name="Kohler A."/>
            <person name="Kuo A."/>
            <person name="Nagy L.G."/>
            <person name="Floudas D."/>
            <person name="Copeland A."/>
            <person name="Barry K.W."/>
            <person name="Cichocki N."/>
            <person name="Veneault-Fourrey C."/>
            <person name="LaButti K."/>
            <person name="Lindquist E.A."/>
            <person name="Lipzen A."/>
            <person name="Lundell T."/>
            <person name="Morin E."/>
            <person name="Murat C."/>
            <person name="Riley R."/>
            <person name="Ohm R."/>
            <person name="Sun H."/>
            <person name="Tunlid A."/>
            <person name="Henrissat B."/>
            <person name="Grigoriev I.V."/>
            <person name="Hibbett D.S."/>
            <person name="Martin F."/>
        </authorList>
    </citation>
    <scope>NUCLEOTIDE SEQUENCE [LARGE SCALE GENOMIC DNA]</scope>
    <source>
        <strain evidence="13">F 1598</strain>
    </source>
</reference>
<evidence type="ECO:0000313" key="12">
    <source>
        <dbReference type="EMBL" id="KIM85914.1"/>
    </source>
</evidence>
<dbReference type="GO" id="GO:0046872">
    <property type="term" value="F:metal ion binding"/>
    <property type="evidence" value="ECO:0007669"/>
    <property type="project" value="UniProtKB-KW"/>
</dbReference>
<proteinExistence type="predicted"/>
<dbReference type="GO" id="GO:0031683">
    <property type="term" value="F:G-protein beta/gamma-subunit complex binding"/>
    <property type="evidence" value="ECO:0007669"/>
    <property type="project" value="InterPro"/>
</dbReference>
<dbReference type="Gene3D" id="1.10.400.10">
    <property type="entry name" value="GI Alpha 1, domain 2-like"/>
    <property type="match status" value="1"/>
</dbReference>
<dbReference type="SUPFAM" id="SSF52540">
    <property type="entry name" value="P-loop containing nucleoside triphosphate hydrolases"/>
    <property type="match status" value="1"/>
</dbReference>
<dbReference type="SUPFAM" id="SSF47895">
    <property type="entry name" value="Transducin (alpha subunit), insertion domain"/>
    <property type="match status" value="1"/>
</dbReference>
<organism evidence="12 13">
    <name type="scientific">Piloderma croceum (strain F 1598)</name>
    <dbReference type="NCBI Taxonomy" id="765440"/>
    <lineage>
        <taxon>Eukaryota</taxon>
        <taxon>Fungi</taxon>
        <taxon>Dikarya</taxon>
        <taxon>Basidiomycota</taxon>
        <taxon>Agaricomycotina</taxon>
        <taxon>Agaricomycetes</taxon>
        <taxon>Agaricomycetidae</taxon>
        <taxon>Atheliales</taxon>
        <taxon>Atheliaceae</taxon>
        <taxon>Piloderma</taxon>
    </lineage>
</organism>
<evidence type="ECO:0000256" key="9">
    <source>
        <dbReference type="ARBA" id="ARBA00023288"/>
    </source>
</evidence>
<evidence type="ECO:0000256" key="2">
    <source>
        <dbReference type="ARBA" id="ARBA00022707"/>
    </source>
</evidence>
<evidence type="ECO:0000256" key="11">
    <source>
        <dbReference type="PIRSR" id="PIRSR601019-2"/>
    </source>
</evidence>
<dbReference type="InterPro" id="IPR011025">
    <property type="entry name" value="GproteinA_insert"/>
</dbReference>
<feature type="binding site" evidence="10">
    <location>
        <begin position="305"/>
        <end position="308"/>
    </location>
    <ligand>
        <name>GTP</name>
        <dbReference type="ChEBI" id="CHEBI:37565"/>
    </ligand>
</feature>
<dbReference type="InterPro" id="IPR002975">
    <property type="entry name" value="Fungi_Gprotein_alpha"/>
</dbReference>
<dbReference type="InParanoid" id="A0A0C3G215"/>
<dbReference type="STRING" id="765440.A0A0C3G215"/>
<dbReference type="SMART" id="SM00275">
    <property type="entry name" value="G_alpha"/>
    <property type="match status" value="1"/>
</dbReference>
<dbReference type="PRINTS" id="PR00318">
    <property type="entry name" value="GPROTEINA"/>
</dbReference>
<feature type="binding site" evidence="11">
    <location>
        <position position="47"/>
    </location>
    <ligand>
        <name>Mg(2+)</name>
        <dbReference type="ChEBI" id="CHEBI:18420"/>
    </ligand>
</feature>
<dbReference type="InterPro" id="IPR027417">
    <property type="entry name" value="P-loop_NTPase"/>
</dbReference>
<feature type="binding site" evidence="10">
    <location>
        <begin position="236"/>
        <end position="240"/>
    </location>
    <ligand>
        <name>GTP</name>
        <dbReference type="ChEBI" id="CHEBI:37565"/>
    </ligand>
</feature>
<dbReference type="OrthoDB" id="5817230at2759"/>
<dbReference type="EMBL" id="KN832983">
    <property type="protein sequence ID" value="KIM85914.1"/>
    <property type="molecule type" value="Genomic_DNA"/>
</dbReference>
<keyword evidence="8" id="KW-0807">Transducer</keyword>
<evidence type="ECO:0000256" key="7">
    <source>
        <dbReference type="ARBA" id="ARBA00023139"/>
    </source>
</evidence>
<dbReference type="HOGENOM" id="CLU_014184_6_0_1"/>
<accession>A0A0C3G215</accession>
<dbReference type="Proteomes" id="UP000054166">
    <property type="component" value="Unassembled WGS sequence"/>
</dbReference>
<dbReference type="GO" id="GO:0005525">
    <property type="term" value="F:GTP binding"/>
    <property type="evidence" value="ECO:0007669"/>
    <property type="project" value="UniProtKB-KW"/>
</dbReference>
<keyword evidence="9" id="KW-0449">Lipoprotein</keyword>
<dbReference type="PROSITE" id="PS51882">
    <property type="entry name" value="G_ALPHA"/>
    <property type="match status" value="1"/>
</dbReference>
<keyword evidence="4 10" id="KW-0547">Nucleotide-binding</keyword>
<dbReference type="CDD" id="cd00066">
    <property type="entry name" value="G-alpha"/>
    <property type="match status" value="1"/>
</dbReference>
<dbReference type="Gene3D" id="3.40.50.300">
    <property type="entry name" value="P-loop containing nucleotide triphosphate hydrolases"/>
    <property type="match status" value="1"/>
</dbReference>
<keyword evidence="5 11" id="KW-0460">Magnesium</keyword>
<feature type="binding site" evidence="10">
    <location>
        <position position="360"/>
    </location>
    <ligand>
        <name>GTP</name>
        <dbReference type="ChEBI" id="CHEBI:37565"/>
    </ligand>
</feature>
<comment type="subunit">
    <text evidence="1">G proteins are composed of 3 units; alpha, beta and gamma. The alpha chain contains the guanine nucleotide binding site.</text>
</comment>
<dbReference type="InterPro" id="IPR001019">
    <property type="entry name" value="Gprotein_alpha_su"/>
</dbReference>
<dbReference type="PANTHER" id="PTHR10218">
    <property type="entry name" value="GTP-BINDING PROTEIN ALPHA SUBUNIT"/>
    <property type="match status" value="1"/>
</dbReference>
<dbReference type="GO" id="GO:0005737">
    <property type="term" value="C:cytoplasm"/>
    <property type="evidence" value="ECO:0007669"/>
    <property type="project" value="TreeGrafter"/>
</dbReference>
<dbReference type="GO" id="GO:0005834">
    <property type="term" value="C:heterotrimeric G-protein complex"/>
    <property type="evidence" value="ECO:0007669"/>
    <property type="project" value="InterPro"/>
</dbReference>
<evidence type="ECO:0008006" key="14">
    <source>
        <dbReference type="Google" id="ProtNLM"/>
    </source>
</evidence>
<feature type="binding site" evidence="11">
    <location>
        <position position="217"/>
    </location>
    <ligand>
        <name>Mg(2+)</name>
        <dbReference type="ChEBI" id="CHEBI:18420"/>
    </ligand>
</feature>
<dbReference type="Pfam" id="PF00503">
    <property type="entry name" value="G-alpha"/>
    <property type="match status" value="1"/>
</dbReference>
<name>A0A0C3G215_PILCF</name>
<keyword evidence="13" id="KW-1185">Reference proteome</keyword>
<keyword evidence="3 11" id="KW-0479">Metal-binding</keyword>
<evidence type="ECO:0000256" key="1">
    <source>
        <dbReference type="ARBA" id="ARBA00011356"/>
    </source>
</evidence>
<evidence type="ECO:0000256" key="4">
    <source>
        <dbReference type="ARBA" id="ARBA00022741"/>
    </source>
</evidence>
<keyword evidence="6 10" id="KW-0342">GTP-binding</keyword>
<keyword evidence="7" id="KW-0564">Palmitate</keyword>
<feature type="binding site" evidence="10">
    <location>
        <begin position="186"/>
        <end position="187"/>
    </location>
    <ligand>
        <name>GTP</name>
        <dbReference type="ChEBI" id="CHEBI:37565"/>
    </ligand>
</feature>
<gene>
    <name evidence="12" type="ORF">PILCRDRAFT_329046</name>
</gene>
<dbReference type="PANTHER" id="PTHR10218:SF369">
    <property type="entry name" value="GUANINE NUCLEOTIDE-BINDING PROTEIN ALPHA-2 SUBUNIT"/>
    <property type="match status" value="1"/>
</dbReference>
<evidence type="ECO:0000256" key="10">
    <source>
        <dbReference type="PIRSR" id="PIRSR601019-1"/>
    </source>
</evidence>
<dbReference type="GO" id="GO:0003924">
    <property type="term" value="F:GTPase activity"/>
    <property type="evidence" value="ECO:0007669"/>
    <property type="project" value="InterPro"/>
</dbReference>
<evidence type="ECO:0000256" key="5">
    <source>
        <dbReference type="ARBA" id="ARBA00022842"/>
    </source>
</evidence>
<evidence type="ECO:0000313" key="13">
    <source>
        <dbReference type="Proteomes" id="UP000054166"/>
    </source>
</evidence>
<protein>
    <recommendedName>
        <fullName evidence="14">Guanine nucleotide binding protein, alpha subunit</fullName>
    </recommendedName>
</protein>
<dbReference type="PRINTS" id="PR01241">
    <property type="entry name" value="GPROTEINAFNG"/>
</dbReference>
<dbReference type="FunFam" id="3.40.50.300:FF:000181">
    <property type="entry name" value="Guanine nucleotide-binding protein subunit alpha"/>
    <property type="match status" value="1"/>
</dbReference>
<reference evidence="12 13" key="1">
    <citation type="submission" date="2014-04" db="EMBL/GenBank/DDBJ databases">
        <authorList>
            <consortium name="DOE Joint Genome Institute"/>
            <person name="Kuo A."/>
            <person name="Tarkka M."/>
            <person name="Buscot F."/>
            <person name="Kohler A."/>
            <person name="Nagy L.G."/>
            <person name="Floudas D."/>
            <person name="Copeland A."/>
            <person name="Barry K.W."/>
            <person name="Cichocki N."/>
            <person name="Veneault-Fourrey C."/>
            <person name="LaButti K."/>
            <person name="Lindquist E.A."/>
            <person name="Lipzen A."/>
            <person name="Lundell T."/>
            <person name="Morin E."/>
            <person name="Murat C."/>
            <person name="Sun H."/>
            <person name="Tunlid A."/>
            <person name="Henrissat B."/>
            <person name="Grigoriev I.V."/>
            <person name="Hibbett D.S."/>
            <person name="Martin F."/>
            <person name="Nordberg H.P."/>
            <person name="Cantor M.N."/>
            <person name="Hua S.X."/>
        </authorList>
    </citation>
    <scope>NUCLEOTIDE SEQUENCE [LARGE SCALE GENOMIC DNA]</scope>
    <source>
        <strain evidence="12 13">F 1598</strain>
    </source>
</reference>
<dbReference type="GO" id="GO:0001664">
    <property type="term" value="F:G protein-coupled receptor binding"/>
    <property type="evidence" value="ECO:0007669"/>
    <property type="project" value="InterPro"/>
</dbReference>
<dbReference type="AlphaFoldDB" id="A0A0C3G215"/>
<evidence type="ECO:0000256" key="8">
    <source>
        <dbReference type="ARBA" id="ARBA00023224"/>
    </source>
</evidence>
<evidence type="ECO:0000256" key="3">
    <source>
        <dbReference type="ARBA" id="ARBA00022723"/>
    </source>
</evidence>